<dbReference type="Pfam" id="PF21467">
    <property type="entry name" value="BetaGal_gal-bd"/>
    <property type="match status" value="1"/>
</dbReference>
<dbReference type="Pfam" id="PF21317">
    <property type="entry name" value="BetaGal_ABD_1"/>
    <property type="match status" value="1"/>
</dbReference>
<dbReference type="PIRSF" id="PIRSF006336">
    <property type="entry name" value="B-gal"/>
    <property type="match status" value="1"/>
</dbReference>
<keyword evidence="5 7" id="KW-0326">Glycosidase</keyword>
<dbReference type="OrthoDB" id="1657402at2759"/>
<evidence type="ECO:0000256" key="6">
    <source>
        <dbReference type="PIRSR" id="PIRSR006336-1"/>
    </source>
</evidence>
<dbReference type="SUPFAM" id="SSF51445">
    <property type="entry name" value="(Trans)glycosidases"/>
    <property type="match status" value="1"/>
</dbReference>
<comment type="caution">
    <text evidence="13">The sequence shown here is derived from an EMBL/GenBank/DDBJ whole genome shotgun (WGS) entry which is preliminary data.</text>
</comment>
<name>A0A812AQL4_ACAPH</name>
<feature type="active site" description="Proton donor" evidence="6">
    <location>
        <position position="193"/>
    </location>
</feature>
<evidence type="ECO:0000256" key="9">
    <source>
        <dbReference type="SAM" id="SignalP"/>
    </source>
</evidence>
<evidence type="ECO:0000259" key="11">
    <source>
        <dbReference type="Pfam" id="PF21317"/>
    </source>
</evidence>
<sequence length="644" mass="74326">MDFSKLSRFFVFLFGLCLQSFLQAHFINNKFKNYTFGIDYERNTFLKDGKPFRYVSGSMHYFRTPKYYWMDRLEKMYAAGLNAVQTYVAWNYHEPLPGMFRFSGDQDLIGFIKTAQEVGLLVILRPGPYIDAEWEFGGFPGWLLNSTKKMRLRSMDPEYIQHVDKWFDILLPMLKPLLYENGGPILMLQVENEYGSYFECDHAYIRHLEHKFRDHLGPNVILFSTDGDGDSYMKCGSLQGLYATCDFGITMNPAKNFKVQRDFEPKGPLVNSEFYTGWLDNWGLKHHTVNAVQFATSLDLILKLGANVNMYMFEGGSNFGFWNGANYPPFHPNPTSYDYDAPLTEAGDLTEKYYLIQKVISKYHHLPKKSVSASLPKGSYGGAFLKKGASILDLLPEFQRTISKYPFFMEDLGLYFGFTLYRHKLKASVVNASLVGRDVRDRGYVFVDGEKMGVFKMQETYVVNITGKARQYLNILIENQGHITFGNTINKNFKGILLNLTIDKKNLTDWEMYPFYNLQSPDLALQTSFLKKAMTISSQFSSLKLPSFYYGFFNLSPDEDKIYDTFIDMKDWTKGQVFINYHNVGRYWPKKGPQVRLYVPRTVLKPGLNTVILFELEEAPCCSSCPCLARFMDQPLINGTVTKK</sequence>
<dbReference type="InterPro" id="IPR019801">
    <property type="entry name" value="Glyco_hydro_35_CS"/>
</dbReference>
<organism evidence="13 14">
    <name type="scientific">Acanthosepion pharaonis</name>
    <name type="common">Pharaoh cuttlefish</name>
    <name type="synonym">Sepia pharaonis</name>
    <dbReference type="NCBI Taxonomy" id="158019"/>
    <lineage>
        <taxon>Eukaryota</taxon>
        <taxon>Metazoa</taxon>
        <taxon>Spiralia</taxon>
        <taxon>Lophotrochozoa</taxon>
        <taxon>Mollusca</taxon>
        <taxon>Cephalopoda</taxon>
        <taxon>Coleoidea</taxon>
        <taxon>Decapodiformes</taxon>
        <taxon>Sepiida</taxon>
        <taxon>Sepiina</taxon>
        <taxon>Sepiidae</taxon>
        <taxon>Acanthosepion</taxon>
    </lineage>
</organism>
<dbReference type="FunFam" id="3.20.20.80:FF:000017">
    <property type="entry name" value="Beta-galactosidase"/>
    <property type="match status" value="1"/>
</dbReference>
<keyword evidence="4" id="KW-0325">Glycoprotein</keyword>
<evidence type="ECO:0000313" key="13">
    <source>
        <dbReference type="EMBL" id="CAE1153071.1"/>
    </source>
</evidence>
<dbReference type="Pfam" id="PF01301">
    <property type="entry name" value="Glyco_hydro_35"/>
    <property type="match status" value="1"/>
</dbReference>
<evidence type="ECO:0000259" key="12">
    <source>
        <dbReference type="Pfam" id="PF21467"/>
    </source>
</evidence>
<protein>
    <recommendedName>
        <fullName evidence="7">Beta-galactosidase</fullName>
        <ecNumber evidence="7">3.2.1.23</ecNumber>
    </recommendedName>
</protein>
<evidence type="ECO:0000256" key="7">
    <source>
        <dbReference type="RuleBase" id="RU000675"/>
    </source>
</evidence>
<dbReference type="Proteomes" id="UP000597762">
    <property type="component" value="Unassembled WGS sequence"/>
</dbReference>
<evidence type="ECO:0000256" key="2">
    <source>
        <dbReference type="ARBA" id="ARBA00022729"/>
    </source>
</evidence>
<dbReference type="InterPro" id="IPR008979">
    <property type="entry name" value="Galactose-bd-like_sf"/>
</dbReference>
<evidence type="ECO:0000259" key="10">
    <source>
        <dbReference type="Pfam" id="PF01301"/>
    </source>
</evidence>
<feature type="signal peptide" evidence="9">
    <location>
        <begin position="1"/>
        <end position="24"/>
    </location>
</feature>
<dbReference type="Gene3D" id="2.60.120.260">
    <property type="entry name" value="Galactose-binding domain-like"/>
    <property type="match status" value="2"/>
</dbReference>
<dbReference type="InterPro" id="IPR031330">
    <property type="entry name" value="Gly_Hdrlase_35_cat"/>
</dbReference>
<feature type="active site" description="Nucleophile" evidence="6">
    <location>
        <position position="273"/>
    </location>
</feature>
<dbReference type="Gene3D" id="3.20.20.80">
    <property type="entry name" value="Glycosidases"/>
    <property type="match status" value="1"/>
</dbReference>
<keyword evidence="2 9" id="KW-0732">Signal</keyword>
<dbReference type="EC" id="3.2.1.23" evidence="7"/>
<evidence type="ECO:0000313" key="14">
    <source>
        <dbReference type="Proteomes" id="UP000597762"/>
    </source>
</evidence>
<dbReference type="GO" id="GO:0004565">
    <property type="term" value="F:beta-galactosidase activity"/>
    <property type="evidence" value="ECO:0007669"/>
    <property type="project" value="UniProtKB-EC"/>
</dbReference>
<keyword evidence="14" id="KW-1185">Reference proteome</keyword>
<dbReference type="PROSITE" id="PS01182">
    <property type="entry name" value="GLYCOSYL_HYDROL_F35"/>
    <property type="match status" value="1"/>
</dbReference>
<evidence type="ECO:0000256" key="3">
    <source>
        <dbReference type="ARBA" id="ARBA00022801"/>
    </source>
</evidence>
<feature type="domain" description="Beta-galactosidase galactose-binding" evidence="12">
    <location>
        <begin position="546"/>
        <end position="609"/>
    </location>
</feature>
<dbReference type="InterPro" id="IPR026283">
    <property type="entry name" value="B-gal_1-like"/>
</dbReference>
<dbReference type="EMBL" id="CAHIKZ030000112">
    <property type="protein sequence ID" value="CAE1153071.1"/>
    <property type="molecule type" value="Genomic_DNA"/>
</dbReference>
<evidence type="ECO:0000256" key="8">
    <source>
        <dbReference type="RuleBase" id="RU003679"/>
    </source>
</evidence>
<dbReference type="InterPro" id="IPR048913">
    <property type="entry name" value="BetaGal_gal-bd"/>
</dbReference>
<evidence type="ECO:0000256" key="5">
    <source>
        <dbReference type="ARBA" id="ARBA00023295"/>
    </source>
</evidence>
<dbReference type="InterPro" id="IPR048912">
    <property type="entry name" value="BetaGal1-like_ABD1"/>
</dbReference>
<reference evidence="13" key="1">
    <citation type="submission" date="2021-01" db="EMBL/GenBank/DDBJ databases">
        <authorList>
            <person name="Li R."/>
            <person name="Bekaert M."/>
        </authorList>
    </citation>
    <scope>NUCLEOTIDE SEQUENCE</scope>
    <source>
        <strain evidence="13">Farmed</strain>
    </source>
</reference>
<evidence type="ECO:0000256" key="1">
    <source>
        <dbReference type="ARBA" id="ARBA00009809"/>
    </source>
</evidence>
<proteinExistence type="inferred from homology"/>
<gene>
    <name evidence="13" type="ORF">SPHA_3695</name>
</gene>
<evidence type="ECO:0000256" key="4">
    <source>
        <dbReference type="ARBA" id="ARBA00023180"/>
    </source>
</evidence>
<dbReference type="InterPro" id="IPR017853">
    <property type="entry name" value="GH"/>
</dbReference>
<feature type="domain" description="Beta-galactosidase 1-like first all-beta" evidence="11">
    <location>
        <begin position="406"/>
        <end position="515"/>
    </location>
</feature>
<comment type="similarity">
    <text evidence="1 8">Belongs to the glycosyl hydrolase 35 family.</text>
</comment>
<dbReference type="InterPro" id="IPR001944">
    <property type="entry name" value="Glycoside_Hdrlase_35"/>
</dbReference>
<accession>A0A812AQL4</accession>
<keyword evidence="3 7" id="KW-0378">Hydrolase</keyword>
<dbReference type="AlphaFoldDB" id="A0A812AQL4"/>
<feature type="chain" id="PRO_5032797709" description="Beta-galactosidase" evidence="9">
    <location>
        <begin position="25"/>
        <end position="644"/>
    </location>
</feature>
<dbReference type="PRINTS" id="PR00742">
    <property type="entry name" value="GLHYDRLASE35"/>
</dbReference>
<dbReference type="PANTHER" id="PTHR23421">
    <property type="entry name" value="BETA-GALACTOSIDASE RELATED"/>
    <property type="match status" value="1"/>
</dbReference>
<dbReference type="GO" id="GO:0005975">
    <property type="term" value="P:carbohydrate metabolic process"/>
    <property type="evidence" value="ECO:0007669"/>
    <property type="project" value="InterPro"/>
</dbReference>
<dbReference type="SUPFAM" id="SSF49785">
    <property type="entry name" value="Galactose-binding domain-like"/>
    <property type="match status" value="1"/>
</dbReference>
<feature type="domain" description="Glycoside hydrolase 35 catalytic" evidence="10">
    <location>
        <begin position="44"/>
        <end position="362"/>
    </location>
</feature>
<comment type="catalytic activity">
    <reaction evidence="7">
        <text>Hydrolysis of terminal non-reducing beta-D-galactose residues in beta-D-galactosides.</text>
        <dbReference type="EC" id="3.2.1.23"/>
    </reaction>
</comment>